<evidence type="ECO:0000256" key="1">
    <source>
        <dbReference type="ARBA" id="ARBA00001946"/>
    </source>
</evidence>
<dbReference type="Pfam" id="PF00348">
    <property type="entry name" value="polyprenyl_synt"/>
    <property type="match status" value="1"/>
</dbReference>
<accession>S5SU72</accession>
<dbReference type="eggNOG" id="COG0142">
    <property type="taxonomic scope" value="Bacteria"/>
</dbReference>
<proteinExistence type="inferred from homology"/>
<keyword evidence="6" id="KW-0460">Magnesium</keyword>
<evidence type="ECO:0000256" key="6">
    <source>
        <dbReference type="ARBA" id="ARBA00022842"/>
    </source>
</evidence>
<dbReference type="AlphaFoldDB" id="S5SU72"/>
<dbReference type="SFLD" id="SFLDS00005">
    <property type="entry name" value="Isoprenoid_Synthase_Type_I"/>
    <property type="match status" value="1"/>
</dbReference>
<keyword evidence="4 7" id="KW-0808">Transferase</keyword>
<evidence type="ECO:0000313" key="9">
    <source>
        <dbReference type="Proteomes" id="UP000015388"/>
    </source>
</evidence>
<evidence type="ECO:0000256" key="7">
    <source>
        <dbReference type="RuleBase" id="RU004466"/>
    </source>
</evidence>
<comment type="cofactor">
    <cofactor evidence="1">
        <name>Mg(2+)</name>
        <dbReference type="ChEBI" id="CHEBI:18420"/>
    </cofactor>
</comment>
<evidence type="ECO:0000256" key="3">
    <source>
        <dbReference type="ARBA" id="ARBA00006706"/>
    </source>
</evidence>
<evidence type="ECO:0000256" key="4">
    <source>
        <dbReference type="ARBA" id="ARBA00022679"/>
    </source>
</evidence>
<dbReference type="PANTHER" id="PTHR12001">
    <property type="entry name" value="GERANYLGERANYL PYROPHOSPHATE SYNTHASE"/>
    <property type="match status" value="1"/>
</dbReference>
<dbReference type="PATRIC" id="fig|1224163.3.peg.1117"/>
<dbReference type="EMBL" id="CP003924">
    <property type="protein sequence ID" value="AGS34587.1"/>
    <property type="molecule type" value="Genomic_DNA"/>
</dbReference>
<evidence type="ECO:0000256" key="5">
    <source>
        <dbReference type="ARBA" id="ARBA00022723"/>
    </source>
</evidence>
<dbReference type="PROSITE" id="PS00723">
    <property type="entry name" value="POLYPRENYL_SYNTHASE_1"/>
    <property type="match status" value="1"/>
</dbReference>
<comment type="similarity">
    <text evidence="3 7">Belongs to the FPP/GGPP synthase family.</text>
</comment>
<dbReference type="InterPro" id="IPR000092">
    <property type="entry name" value="Polyprenyl_synt"/>
</dbReference>
<keyword evidence="9" id="KW-1185">Reference proteome</keyword>
<dbReference type="PANTHER" id="PTHR12001:SF85">
    <property type="entry name" value="SHORT CHAIN ISOPRENYL DIPHOSPHATE SYNTHASE"/>
    <property type="match status" value="1"/>
</dbReference>
<organism evidence="8 9">
    <name type="scientific">Corynebacterium maris DSM 45190</name>
    <dbReference type="NCBI Taxonomy" id="1224163"/>
    <lineage>
        <taxon>Bacteria</taxon>
        <taxon>Bacillati</taxon>
        <taxon>Actinomycetota</taxon>
        <taxon>Actinomycetes</taxon>
        <taxon>Mycobacteriales</taxon>
        <taxon>Corynebacteriaceae</taxon>
        <taxon>Corynebacterium</taxon>
    </lineage>
</organism>
<dbReference type="STRING" id="1224163.B841_05570"/>
<protein>
    <submittedName>
        <fullName evidence="8">Putative geranylgeranyl pyrophosphate synthase</fullName>
    </submittedName>
</protein>
<dbReference type="Gene3D" id="1.10.600.10">
    <property type="entry name" value="Farnesyl Diphosphate Synthase"/>
    <property type="match status" value="1"/>
</dbReference>
<evidence type="ECO:0000313" key="8">
    <source>
        <dbReference type="EMBL" id="AGS34587.1"/>
    </source>
</evidence>
<evidence type="ECO:0000256" key="2">
    <source>
        <dbReference type="ARBA" id="ARBA00005128"/>
    </source>
</evidence>
<dbReference type="Proteomes" id="UP000015388">
    <property type="component" value="Chromosome"/>
</dbReference>
<dbReference type="KEGG" id="cmd:B841_05570"/>
<reference evidence="8 9" key="1">
    <citation type="submission" date="2012-11" db="EMBL/GenBank/DDBJ databases">
        <title>The complete genome sequence of Corynebacterium maris Coryn-1 (=DSM 45190).</title>
        <authorList>
            <person name="Schaffert L."/>
            <person name="Albersmeier A."/>
            <person name="Kalinowski J."/>
            <person name="Ruckert C."/>
        </authorList>
    </citation>
    <scope>NUCLEOTIDE SEQUENCE [LARGE SCALE GENOMIC DNA]</scope>
    <source>
        <strain evidence="9">Coryn-1</strain>
    </source>
</reference>
<comment type="pathway">
    <text evidence="2">Isoprenoid biosynthesis.</text>
</comment>
<dbReference type="InterPro" id="IPR008949">
    <property type="entry name" value="Isoprenoid_synthase_dom_sf"/>
</dbReference>
<dbReference type="GO" id="GO:0008299">
    <property type="term" value="P:isoprenoid biosynthetic process"/>
    <property type="evidence" value="ECO:0007669"/>
    <property type="project" value="InterPro"/>
</dbReference>
<dbReference type="InterPro" id="IPR033749">
    <property type="entry name" value="Polyprenyl_synt_CS"/>
</dbReference>
<keyword evidence="5" id="KW-0479">Metal-binding</keyword>
<sequence>MTMNATHNGMRKGVDERVSDSLELIAQFLTRSGQETPTESPLLDISYEGVRSFALGGKHLRSRLVHISAGDVDDDGLYAATVFGACVDLLHGAFLIHDDIIDRDDMRRGQRTIHARIRDEFGDEHLGTSVAIVAGDLGVNGALRLLSDSDLDDATVRHGLRLLTAAAHETFTGEILDIAHLANPAPDLESVRLSNHLKTSEYSFGVPLKLGALAAGRDTAPMKPIGQALGCAYQAADDIAGAIGDSRDTGKQAAGDVIHGRYTLMTMRLTGDAVNDPRRVRDVVDDVIAEGDTHLAEARSHIDRAELDPAIRTGLHSVADKIERMLRAHA</sequence>
<dbReference type="SUPFAM" id="SSF48576">
    <property type="entry name" value="Terpenoid synthases"/>
    <property type="match status" value="1"/>
</dbReference>
<dbReference type="GO" id="GO:0046872">
    <property type="term" value="F:metal ion binding"/>
    <property type="evidence" value="ECO:0007669"/>
    <property type="project" value="UniProtKB-KW"/>
</dbReference>
<name>S5SU72_9CORY</name>
<gene>
    <name evidence="8" type="ORF">B841_05570</name>
</gene>
<dbReference type="GO" id="GO:0004659">
    <property type="term" value="F:prenyltransferase activity"/>
    <property type="evidence" value="ECO:0007669"/>
    <property type="project" value="InterPro"/>
</dbReference>
<dbReference type="HOGENOM" id="CLU_014015_2_1_11"/>